<feature type="transmembrane region" description="Helical" evidence="7">
    <location>
        <begin position="45"/>
        <end position="66"/>
    </location>
</feature>
<dbReference type="PANTHER" id="PTHR30589:SF0">
    <property type="entry name" value="PHOSPHATIDYLGLYCEROL--PROLIPOPROTEIN DIACYLGLYCERYL TRANSFERASE"/>
    <property type="match status" value="1"/>
</dbReference>
<feature type="transmembrane region" description="Helical" evidence="7">
    <location>
        <begin position="229"/>
        <end position="246"/>
    </location>
</feature>
<sequence>MYNDLLKIGPITIHGYGLFIGLGFIAALLISDYRAKKRGYDTDFIFNLAFICIIFGLLGAKLLYFITEWKAILEDPTYIFKIMDGFVVYGGIIGGIIAAYLYCRYKKKDFLTYFDLLMPAVAIAQGFGRIGCFLAGCCYGLETDSPFSIVFRNSLYAPNHVHLVPTQLISSLGDFAIGIVLILFARSKPKSGIVASGYLILYGIGRFVIEFYRGDLIRGNVGVLSTSQFISIFIVLAGLVMGFICSKRQSNVIDEN</sequence>
<keyword evidence="4 7" id="KW-0812">Transmembrane</keyword>
<keyword evidence="5 7" id="KW-1133">Transmembrane helix</keyword>
<comment type="catalytic activity">
    <reaction evidence="7">
        <text>L-cysteinyl-[prolipoprotein] + a 1,2-diacyl-sn-glycero-3-phospho-(1'-sn-glycerol) = an S-1,2-diacyl-sn-glyceryl-L-cysteinyl-[prolipoprotein] + sn-glycerol 1-phosphate + H(+)</text>
        <dbReference type="Rhea" id="RHEA:56712"/>
        <dbReference type="Rhea" id="RHEA-COMP:14679"/>
        <dbReference type="Rhea" id="RHEA-COMP:14680"/>
        <dbReference type="ChEBI" id="CHEBI:15378"/>
        <dbReference type="ChEBI" id="CHEBI:29950"/>
        <dbReference type="ChEBI" id="CHEBI:57685"/>
        <dbReference type="ChEBI" id="CHEBI:64716"/>
        <dbReference type="ChEBI" id="CHEBI:140658"/>
        <dbReference type="EC" id="2.5.1.145"/>
    </reaction>
</comment>
<dbReference type="EMBL" id="WAGX01000003">
    <property type="protein sequence ID" value="KAB1440548.1"/>
    <property type="molecule type" value="Genomic_DNA"/>
</dbReference>
<evidence type="ECO:0000256" key="7">
    <source>
        <dbReference type="HAMAP-Rule" id="MF_01147"/>
    </source>
</evidence>
<dbReference type="EC" id="2.5.1.145" evidence="7"/>
<dbReference type="InterPro" id="IPR001640">
    <property type="entry name" value="Lgt"/>
</dbReference>
<reference evidence="8 9" key="2">
    <citation type="submission" date="2020-02" db="EMBL/GenBank/DDBJ databases">
        <title>Candidatus Galacturonibacter soehngenii shows hetero-acetogenic catabolism of galacturonic acid but lacks a canonical carbon monoxide dehydrogenase/acetyl-CoA synthase complex.</title>
        <authorList>
            <person name="Diender M."/>
            <person name="Stouten G.R."/>
            <person name="Petersen J.F."/>
            <person name="Nielsen P.H."/>
            <person name="Dueholm M.S."/>
            <person name="Pronk J.T."/>
            <person name="Van Loosdrecht M.C.M."/>
        </authorList>
    </citation>
    <scope>NUCLEOTIDE SEQUENCE [LARGE SCALE GENOMIC DNA]</scope>
    <source>
        <strain evidence="8">GalUA</strain>
    </source>
</reference>
<comment type="subcellular location">
    <subcellularLocation>
        <location evidence="7">Cell membrane</location>
        <topology evidence="7">Multi-pass membrane protein</topology>
    </subcellularLocation>
</comment>
<comment type="similarity">
    <text evidence="1 7">Belongs to the Lgt family.</text>
</comment>
<accession>A0A7V7QP90</accession>
<keyword evidence="6 7" id="KW-0472">Membrane</keyword>
<dbReference type="RefSeq" id="WP_151141099.1">
    <property type="nucleotide sequence ID" value="NZ_WAGX01000003.1"/>
</dbReference>
<dbReference type="Pfam" id="PF01790">
    <property type="entry name" value="LGT"/>
    <property type="match status" value="1"/>
</dbReference>
<evidence type="ECO:0000256" key="5">
    <source>
        <dbReference type="ARBA" id="ARBA00022989"/>
    </source>
</evidence>
<dbReference type="GO" id="GO:0008961">
    <property type="term" value="F:phosphatidylglycerol-prolipoprotein diacylglyceryl transferase activity"/>
    <property type="evidence" value="ECO:0007669"/>
    <property type="project" value="UniProtKB-UniRule"/>
</dbReference>
<comment type="caution">
    <text evidence="8">The sequence shown here is derived from an EMBL/GenBank/DDBJ whole genome shotgun (WGS) entry which is preliminary data.</text>
</comment>
<dbReference type="OrthoDB" id="871140at2"/>
<comment type="pathway">
    <text evidence="7">Protein modification; lipoprotein biosynthesis (diacylglyceryl transfer).</text>
</comment>
<feature type="transmembrane region" description="Helical" evidence="7">
    <location>
        <begin position="117"/>
        <end position="142"/>
    </location>
</feature>
<protein>
    <recommendedName>
        <fullName evidence="7">Phosphatidylglycerol--prolipoprotein diacylglyceryl transferase</fullName>
        <ecNumber evidence="7">2.5.1.145</ecNumber>
    </recommendedName>
</protein>
<name>A0A7V7QP90_9FIRM</name>
<comment type="function">
    <text evidence="7">Catalyzes the transfer of the diacylglyceryl group from phosphatidylglycerol to the sulfhydryl group of the N-terminal cysteine of a prolipoprotein, the first step in the formation of mature lipoproteins.</text>
</comment>
<keyword evidence="2 7" id="KW-1003">Cell membrane</keyword>
<dbReference type="HAMAP" id="MF_01147">
    <property type="entry name" value="Lgt"/>
    <property type="match status" value="1"/>
</dbReference>
<evidence type="ECO:0000256" key="2">
    <source>
        <dbReference type="ARBA" id="ARBA00022475"/>
    </source>
</evidence>
<evidence type="ECO:0000256" key="3">
    <source>
        <dbReference type="ARBA" id="ARBA00022679"/>
    </source>
</evidence>
<keyword evidence="3 7" id="KW-0808">Transferase</keyword>
<evidence type="ECO:0000256" key="1">
    <source>
        <dbReference type="ARBA" id="ARBA00007150"/>
    </source>
</evidence>
<feature type="transmembrane region" description="Helical" evidence="7">
    <location>
        <begin position="13"/>
        <end position="33"/>
    </location>
</feature>
<evidence type="ECO:0000313" key="8">
    <source>
        <dbReference type="EMBL" id="KAB1440548.1"/>
    </source>
</evidence>
<evidence type="ECO:0000256" key="6">
    <source>
        <dbReference type="ARBA" id="ARBA00023136"/>
    </source>
</evidence>
<evidence type="ECO:0000313" key="9">
    <source>
        <dbReference type="Proteomes" id="UP000461768"/>
    </source>
</evidence>
<keyword evidence="9" id="KW-1185">Reference proteome</keyword>
<organism evidence="8 9">
    <name type="scientific">Candidatus Galacturonatibacter soehngenii</name>
    <dbReference type="NCBI Taxonomy" id="2307010"/>
    <lineage>
        <taxon>Bacteria</taxon>
        <taxon>Bacillati</taxon>
        <taxon>Bacillota</taxon>
        <taxon>Clostridia</taxon>
        <taxon>Lachnospirales</taxon>
        <taxon>Lachnospiraceae</taxon>
        <taxon>Candidatus Galacturonatibacter</taxon>
    </lineage>
</organism>
<dbReference type="AlphaFoldDB" id="A0A7V7QP90"/>
<dbReference type="NCBIfam" id="NF000778">
    <property type="entry name" value="PRK00052.3-4"/>
    <property type="match status" value="1"/>
</dbReference>
<dbReference type="PANTHER" id="PTHR30589">
    <property type="entry name" value="PROLIPOPROTEIN DIACYLGLYCERYL TRANSFERASE"/>
    <property type="match status" value="1"/>
</dbReference>
<feature type="transmembrane region" description="Helical" evidence="7">
    <location>
        <begin position="192"/>
        <end position="209"/>
    </location>
</feature>
<feature type="transmembrane region" description="Helical" evidence="7">
    <location>
        <begin position="86"/>
        <end position="105"/>
    </location>
</feature>
<keyword evidence="8" id="KW-0449">Lipoprotein</keyword>
<gene>
    <name evidence="7" type="primary">lgt</name>
    <name evidence="8" type="ORF">F7O84_01580</name>
</gene>
<evidence type="ECO:0000256" key="4">
    <source>
        <dbReference type="ARBA" id="ARBA00022692"/>
    </source>
</evidence>
<feature type="transmembrane region" description="Helical" evidence="7">
    <location>
        <begin position="162"/>
        <end position="185"/>
    </location>
</feature>
<dbReference type="GO" id="GO:0005886">
    <property type="term" value="C:plasma membrane"/>
    <property type="evidence" value="ECO:0007669"/>
    <property type="project" value="UniProtKB-SubCell"/>
</dbReference>
<feature type="binding site" evidence="7">
    <location>
        <position position="129"/>
    </location>
    <ligand>
        <name>a 1,2-diacyl-sn-glycero-3-phospho-(1'-sn-glycerol)</name>
        <dbReference type="ChEBI" id="CHEBI:64716"/>
    </ligand>
</feature>
<reference evidence="8 9" key="1">
    <citation type="submission" date="2019-09" db="EMBL/GenBank/DDBJ databases">
        <authorList>
            <person name="Valk L.C."/>
        </authorList>
    </citation>
    <scope>NUCLEOTIDE SEQUENCE [LARGE SCALE GENOMIC DNA]</scope>
    <source>
        <strain evidence="8">GalUA</strain>
    </source>
</reference>
<dbReference type="NCBIfam" id="TIGR00544">
    <property type="entry name" value="lgt"/>
    <property type="match status" value="1"/>
</dbReference>
<proteinExistence type="inferred from homology"/>
<dbReference type="UniPathway" id="UPA00664"/>
<dbReference type="Proteomes" id="UP000461768">
    <property type="component" value="Unassembled WGS sequence"/>
</dbReference>
<dbReference type="GO" id="GO:0042158">
    <property type="term" value="P:lipoprotein biosynthetic process"/>
    <property type="evidence" value="ECO:0007669"/>
    <property type="project" value="UniProtKB-UniRule"/>
</dbReference>